<reference evidence="4" key="1">
    <citation type="submission" date="2013-04" db="EMBL/GenBank/DDBJ databases">
        <authorList>
            <person name="Qu J."/>
            <person name="Murali S.C."/>
            <person name="Bandaranaike D."/>
            <person name="Bellair M."/>
            <person name="Blankenburg K."/>
            <person name="Chao H."/>
            <person name="Dinh H."/>
            <person name="Doddapaneni H."/>
            <person name="Downs B."/>
            <person name="Dugan-Rocha S."/>
            <person name="Elkadiri S."/>
            <person name="Gnanaolivu R.D."/>
            <person name="Hernandez B."/>
            <person name="Javaid M."/>
            <person name="Jayaseelan J.C."/>
            <person name="Lee S."/>
            <person name="Li M."/>
            <person name="Ming W."/>
            <person name="Munidasa M."/>
            <person name="Muniz J."/>
            <person name="Nguyen L."/>
            <person name="Ongeri F."/>
            <person name="Osuji N."/>
            <person name="Pu L.-L."/>
            <person name="Puazo M."/>
            <person name="Qu C."/>
            <person name="Quiroz J."/>
            <person name="Raj R."/>
            <person name="Weissenberger G."/>
            <person name="Xin Y."/>
            <person name="Zou X."/>
            <person name="Han Y."/>
            <person name="Richards S."/>
            <person name="Worley K."/>
            <person name="Muzny D."/>
            <person name="Gibbs R."/>
        </authorList>
    </citation>
    <scope>NUCLEOTIDE SEQUENCE</scope>
    <source>
        <strain evidence="4">Sampled in the wild</strain>
    </source>
</reference>
<dbReference type="InterPro" id="IPR050173">
    <property type="entry name" value="ABC_transporter_C-like"/>
</dbReference>
<evidence type="ECO:0000259" key="3">
    <source>
        <dbReference type="Pfam" id="PF00005"/>
    </source>
</evidence>
<keyword evidence="5" id="KW-1185">Reference proteome</keyword>
<protein>
    <recommendedName>
        <fullName evidence="3">ABC transporter domain-containing protein</fullName>
    </recommendedName>
</protein>
<dbReference type="GO" id="GO:0016887">
    <property type="term" value="F:ATP hydrolysis activity"/>
    <property type="evidence" value="ECO:0007669"/>
    <property type="project" value="InterPro"/>
</dbReference>
<dbReference type="Gene3D" id="3.40.50.300">
    <property type="entry name" value="P-loop containing nucleotide triphosphate hydrolases"/>
    <property type="match status" value="1"/>
</dbReference>
<evidence type="ECO:0000313" key="5">
    <source>
        <dbReference type="Proteomes" id="UP000792457"/>
    </source>
</evidence>
<dbReference type="InterPro" id="IPR027417">
    <property type="entry name" value="P-loop_NTPase"/>
</dbReference>
<feature type="domain" description="ABC transporter" evidence="3">
    <location>
        <begin position="19"/>
        <end position="79"/>
    </location>
</feature>
<evidence type="ECO:0000313" key="4">
    <source>
        <dbReference type="EMBL" id="KAG8237460.1"/>
    </source>
</evidence>
<dbReference type="EMBL" id="KZ309173">
    <property type="protein sequence ID" value="KAG8237460.1"/>
    <property type="molecule type" value="Genomic_DNA"/>
</dbReference>
<proteinExistence type="predicted"/>
<dbReference type="AlphaFoldDB" id="A0A8K0KMB3"/>
<evidence type="ECO:0000256" key="1">
    <source>
        <dbReference type="ARBA" id="ARBA00022741"/>
    </source>
</evidence>
<keyword evidence="1" id="KW-0547">Nucleotide-binding</keyword>
<dbReference type="GO" id="GO:0016020">
    <property type="term" value="C:membrane"/>
    <property type="evidence" value="ECO:0007669"/>
    <property type="project" value="TreeGrafter"/>
</dbReference>
<gene>
    <name evidence="4" type="ORF">J437_LFUL017640</name>
</gene>
<dbReference type="PANTHER" id="PTHR24223">
    <property type="entry name" value="ATP-BINDING CASSETTE SUB-FAMILY C"/>
    <property type="match status" value="1"/>
</dbReference>
<dbReference type="GO" id="GO:0042626">
    <property type="term" value="F:ATPase-coupled transmembrane transporter activity"/>
    <property type="evidence" value="ECO:0007669"/>
    <property type="project" value="TreeGrafter"/>
</dbReference>
<dbReference type="SUPFAM" id="SSF52540">
    <property type="entry name" value="P-loop containing nucleoside triphosphate hydrolases"/>
    <property type="match status" value="1"/>
</dbReference>
<keyword evidence="2" id="KW-0067">ATP-binding</keyword>
<reference evidence="4" key="2">
    <citation type="submission" date="2017-10" db="EMBL/GenBank/DDBJ databases">
        <title>Ladona fulva Genome sequencing and assembly.</title>
        <authorList>
            <person name="Murali S."/>
            <person name="Richards S."/>
            <person name="Bandaranaike D."/>
            <person name="Bellair M."/>
            <person name="Blankenburg K."/>
            <person name="Chao H."/>
            <person name="Dinh H."/>
            <person name="Doddapaneni H."/>
            <person name="Dugan-Rocha S."/>
            <person name="Elkadiri S."/>
            <person name="Gnanaolivu R."/>
            <person name="Hernandez B."/>
            <person name="Skinner E."/>
            <person name="Javaid M."/>
            <person name="Lee S."/>
            <person name="Li M."/>
            <person name="Ming W."/>
            <person name="Munidasa M."/>
            <person name="Muniz J."/>
            <person name="Nguyen L."/>
            <person name="Hughes D."/>
            <person name="Osuji N."/>
            <person name="Pu L.-L."/>
            <person name="Puazo M."/>
            <person name="Qu C."/>
            <person name="Quiroz J."/>
            <person name="Raj R."/>
            <person name="Weissenberger G."/>
            <person name="Xin Y."/>
            <person name="Zou X."/>
            <person name="Han Y."/>
            <person name="Worley K."/>
            <person name="Muzny D."/>
            <person name="Gibbs R."/>
        </authorList>
    </citation>
    <scope>NUCLEOTIDE SEQUENCE</scope>
    <source>
        <strain evidence="4">Sampled in the wild</strain>
    </source>
</reference>
<sequence length="127" mass="14517">MIMNFRYNLDPFDEHTDDTLWDVLEKSHLKEKVQKDEKGLSMNVEADGDNFSVGEKQLMCLARALLRRNKILLLDEATASVDLMTDRLIQLTLSEAFSHCTLLTIAHRLDTILSYDRIVVMDAGMVS</sequence>
<comment type="caution">
    <text evidence="4">The sequence shown here is derived from an EMBL/GenBank/DDBJ whole genome shotgun (WGS) entry which is preliminary data.</text>
</comment>
<evidence type="ECO:0000256" key="2">
    <source>
        <dbReference type="ARBA" id="ARBA00022840"/>
    </source>
</evidence>
<dbReference type="GO" id="GO:0005524">
    <property type="term" value="F:ATP binding"/>
    <property type="evidence" value="ECO:0007669"/>
    <property type="project" value="UniProtKB-KW"/>
</dbReference>
<dbReference type="OrthoDB" id="6500128at2759"/>
<dbReference type="Pfam" id="PF00005">
    <property type="entry name" value="ABC_tran"/>
    <property type="match status" value="1"/>
</dbReference>
<dbReference type="InterPro" id="IPR003439">
    <property type="entry name" value="ABC_transporter-like_ATP-bd"/>
</dbReference>
<organism evidence="4 5">
    <name type="scientific">Ladona fulva</name>
    <name type="common">Scarce chaser dragonfly</name>
    <name type="synonym">Libellula fulva</name>
    <dbReference type="NCBI Taxonomy" id="123851"/>
    <lineage>
        <taxon>Eukaryota</taxon>
        <taxon>Metazoa</taxon>
        <taxon>Ecdysozoa</taxon>
        <taxon>Arthropoda</taxon>
        <taxon>Hexapoda</taxon>
        <taxon>Insecta</taxon>
        <taxon>Pterygota</taxon>
        <taxon>Palaeoptera</taxon>
        <taxon>Odonata</taxon>
        <taxon>Epiprocta</taxon>
        <taxon>Anisoptera</taxon>
        <taxon>Libelluloidea</taxon>
        <taxon>Libellulidae</taxon>
        <taxon>Ladona</taxon>
    </lineage>
</organism>
<accession>A0A8K0KMB3</accession>
<name>A0A8K0KMB3_LADFU</name>
<dbReference type="Proteomes" id="UP000792457">
    <property type="component" value="Unassembled WGS sequence"/>
</dbReference>